<organism evidence="1 2">
    <name type="scientific">Fimbriiglobus ruber</name>
    <dbReference type="NCBI Taxonomy" id="1908690"/>
    <lineage>
        <taxon>Bacteria</taxon>
        <taxon>Pseudomonadati</taxon>
        <taxon>Planctomycetota</taxon>
        <taxon>Planctomycetia</taxon>
        <taxon>Gemmatales</taxon>
        <taxon>Gemmataceae</taxon>
        <taxon>Fimbriiglobus</taxon>
    </lineage>
</organism>
<dbReference type="PANTHER" id="PTHR43737:SF1">
    <property type="entry name" value="DUF1501 DOMAIN-CONTAINING PROTEIN"/>
    <property type="match status" value="1"/>
</dbReference>
<dbReference type="InterPro" id="IPR017850">
    <property type="entry name" value="Alkaline_phosphatase_core_sf"/>
</dbReference>
<accession>A0A225E811</accession>
<comment type="caution">
    <text evidence="1">The sequence shown here is derived from an EMBL/GenBank/DDBJ whole genome shotgun (WGS) entry which is preliminary data.</text>
</comment>
<dbReference type="Proteomes" id="UP000214646">
    <property type="component" value="Unassembled WGS sequence"/>
</dbReference>
<dbReference type="EMBL" id="NIDE01000001">
    <property type="protein sequence ID" value="OWK46908.1"/>
    <property type="molecule type" value="Genomic_DNA"/>
</dbReference>
<reference evidence="2" key="1">
    <citation type="submission" date="2017-06" db="EMBL/GenBank/DDBJ databases">
        <title>Genome analysis of Fimbriiglobus ruber SP5, the first member of the order Planctomycetales with confirmed chitinolytic capability.</title>
        <authorList>
            <person name="Ravin N.V."/>
            <person name="Rakitin A.L."/>
            <person name="Ivanova A.A."/>
            <person name="Beletsky A.V."/>
            <person name="Kulichevskaya I.S."/>
            <person name="Mardanov A.V."/>
            <person name="Dedysh S.N."/>
        </authorList>
    </citation>
    <scope>NUCLEOTIDE SEQUENCE [LARGE SCALE GENOMIC DNA]</scope>
    <source>
        <strain evidence="2">SP5</strain>
    </source>
</reference>
<evidence type="ECO:0008006" key="3">
    <source>
        <dbReference type="Google" id="ProtNLM"/>
    </source>
</evidence>
<evidence type="ECO:0000313" key="1">
    <source>
        <dbReference type="EMBL" id="OWK46908.1"/>
    </source>
</evidence>
<dbReference type="AlphaFoldDB" id="A0A225E811"/>
<name>A0A225E811_9BACT</name>
<protein>
    <recommendedName>
        <fullName evidence="3">DUF1501 domain-containing protein</fullName>
    </recommendedName>
</protein>
<dbReference type="OrthoDB" id="127333at2"/>
<evidence type="ECO:0000313" key="2">
    <source>
        <dbReference type="Proteomes" id="UP000214646"/>
    </source>
</evidence>
<proteinExistence type="predicted"/>
<dbReference type="PROSITE" id="PS51318">
    <property type="entry name" value="TAT"/>
    <property type="match status" value="1"/>
</dbReference>
<dbReference type="InterPro" id="IPR006311">
    <property type="entry name" value="TAT_signal"/>
</dbReference>
<dbReference type="PANTHER" id="PTHR43737">
    <property type="entry name" value="BLL7424 PROTEIN"/>
    <property type="match status" value="1"/>
</dbReference>
<sequence length="463" mass="49755">MIRLDAKRPATFCDGATRRDFLHAGALAPLGLTLPKFLAAQAAAKDSGPSSGGKDGDVNCILLMLVGGPSQLDTFDPKPNAPAEIRGPFKPAATAVPGIQISELFPRTAALARHFSVVRSLYHTATAVHDTGYQMMQSGRLFAGGIEYPHMGCVLGYLKGGRGELPAHVLLPKPIGRTGGNLPHGESAGYLGKRFDPLILNADPSAPNFKVPDLLPPDYITGVRADRRQKLRAAVDGGVAAFDTSPAAKQMDDTFQLAYKLMSSPKAREAFDLQKESSEVRDRYGRTRFGQSCLMARRLIEAGVRFVTVNMFETVFDELTWDIHGSKPFTDINEMAKQIVPNFDRAYSALLEDLSARGLLSNTVVVATGEFGRTPKINPAGGRDHHPGVWSMLIGGGPIQGGRVVGESDELAYAPKSRPVTPGEIAATIYRALGLDPHKELPGPQNRPIPLADFGVKPIAELF</sequence>
<dbReference type="Pfam" id="PF07394">
    <property type="entry name" value="DUF1501"/>
    <property type="match status" value="1"/>
</dbReference>
<keyword evidence="2" id="KW-1185">Reference proteome</keyword>
<dbReference type="InterPro" id="IPR010869">
    <property type="entry name" value="DUF1501"/>
</dbReference>
<dbReference type="RefSeq" id="WP_088252074.1">
    <property type="nucleotide sequence ID" value="NZ_NIDE01000001.1"/>
</dbReference>
<dbReference type="SUPFAM" id="SSF53649">
    <property type="entry name" value="Alkaline phosphatase-like"/>
    <property type="match status" value="1"/>
</dbReference>
<gene>
    <name evidence="1" type="ORF">FRUB_00607</name>
</gene>